<name>A0ACC1WRH4_MELAZ</name>
<protein>
    <submittedName>
        <fullName evidence="1">Kinesin-like protein</fullName>
    </submittedName>
</protein>
<comment type="caution">
    <text evidence="1">The sequence shown here is derived from an EMBL/GenBank/DDBJ whole genome shotgun (WGS) entry which is preliminary data.</text>
</comment>
<accession>A0ACC1WRH4</accession>
<reference evidence="1 2" key="1">
    <citation type="journal article" date="2023" name="Science">
        <title>Complex scaffold remodeling in plant triterpene biosynthesis.</title>
        <authorList>
            <person name="De La Pena R."/>
            <person name="Hodgson H."/>
            <person name="Liu J.C."/>
            <person name="Stephenson M.J."/>
            <person name="Martin A.C."/>
            <person name="Owen C."/>
            <person name="Harkess A."/>
            <person name="Leebens-Mack J."/>
            <person name="Jimenez L.E."/>
            <person name="Osbourn A."/>
            <person name="Sattely E.S."/>
        </authorList>
    </citation>
    <scope>NUCLEOTIDE SEQUENCE [LARGE SCALE GENOMIC DNA]</scope>
    <source>
        <strain evidence="2">cv. JPN11</strain>
        <tissue evidence="1">Leaf</tissue>
    </source>
</reference>
<gene>
    <name evidence="1" type="ORF">OWV82_024723</name>
</gene>
<organism evidence="1 2">
    <name type="scientific">Melia azedarach</name>
    <name type="common">Chinaberry tree</name>
    <dbReference type="NCBI Taxonomy" id="155640"/>
    <lineage>
        <taxon>Eukaryota</taxon>
        <taxon>Viridiplantae</taxon>
        <taxon>Streptophyta</taxon>
        <taxon>Embryophyta</taxon>
        <taxon>Tracheophyta</taxon>
        <taxon>Spermatophyta</taxon>
        <taxon>Magnoliopsida</taxon>
        <taxon>eudicotyledons</taxon>
        <taxon>Gunneridae</taxon>
        <taxon>Pentapetalae</taxon>
        <taxon>rosids</taxon>
        <taxon>malvids</taxon>
        <taxon>Sapindales</taxon>
        <taxon>Meliaceae</taxon>
        <taxon>Melia</taxon>
    </lineage>
</organism>
<evidence type="ECO:0000313" key="1">
    <source>
        <dbReference type="EMBL" id="KAJ4701486.1"/>
    </source>
</evidence>
<dbReference type="Proteomes" id="UP001164539">
    <property type="component" value="Chromosome 14"/>
</dbReference>
<proteinExistence type="predicted"/>
<dbReference type="EMBL" id="CM051407">
    <property type="protein sequence ID" value="KAJ4701486.1"/>
    <property type="molecule type" value="Genomic_DNA"/>
</dbReference>
<sequence length="1012" mass="113412">MENYNVDLIESVLCVSGARLIKSGFVNTNLTDNYVKFVNAGGGALMKGDLTIRVDSDGYFQGGDVLRTDESISDGGDMPFLYQSARFGNFSYRFDNISPGKYLVDLHFAEIVNINGPKGMRVFDVFMQEEKVLSEVDIYSIVGANKPLQVVDVKVLVGKDGVLLIRFDGVCGSPTVNGICIKHATNLPESEGECGNLLCNNCGTEIEISSAQDKRIRMKTVAKYEKKIKELRIQCQLKADECYEAWMSLTAANEQLEKVRVELDKRCFQNLRLDQAIEKQAAEIRDLSSLYEQEKGMWIGAINKLERKIKIMKQEQSQLAHEAHECTDSIPELNRMVSAIQALVAQCDDLKLKFSEEQAKRKKLYNQVQDAKGNIRVFCRCRPLSKGEASAGCSTVVDFNAAKDGELGILSGGSSKKIFKFDRVYTPRDDQVDVFADASPLVISVLDGYNVCIFAYGQTGSGKTFTMEGTEQNRGVNYRTLEQLFKTADERKETFIYSISVSVLEVYNEQIRDLLASSPTSKKLEIRQDSEGVHRVPGITEARVENIKEVWDVLQAGSNARAVGSNNVNEHSSRSHCMLCILVRAKNLINGECTKSKLWLVDLAGSERLAKTDVQGERLKEAQNINRSLSALGDVVSSLATKSGHIPYRNSKLTHLLQDSLGGDSKTLMFLQISPSEQDLGETLSSLNFATRVRGVELGPAKKQIDAGELQKLKTTLEKTKQELRSKDEALQKLEENFQNLEAKAKCKDQLCKSQQGKGNELESQLELKAELCRQLEKQLLQLSERMKGKEEICSTVQQKVKELENKLKVRDQAETMTLHHKVRELENKLKERTREFELHSGKLQQKIEELEEKLRVKEECMQQSCSGGKLGMTPHNTRVETIHDNDMDTPSLRRLNYNGSNRTMNMVSESDLLKGTDTLRELRRKRQIQSNGTENNILLSASLLEKKSSATAAAAESNKIRHVDSSRALARFTRGTKTVSSAQRAFSNNRTNKDQVPVGKESGNRLKIWLR</sequence>
<evidence type="ECO:0000313" key="2">
    <source>
        <dbReference type="Proteomes" id="UP001164539"/>
    </source>
</evidence>
<keyword evidence="2" id="KW-1185">Reference proteome</keyword>